<sequence length="62" mass="6834">MAGIYPAWFFIVYCVFTGASKSQEALFAFGVFSIGTLLHISFDRRDRGAHREQGGVDFVGGE</sequence>
<comment type="caution">
    <text evidence="2">The sequence shown here is derived from an EMBL/GenBank/DDBJ whole genome shotgun (WGS) entry which is preliminary data.</text>
</comment>
<dbReference type="EMBL" id="JACIJF010000054">
    <property type="protein sequence ID" value="MBB5713153.1"/>
    <property type="molecule type" value="Genomic_DNA"/>
</dbReference>
<dbReference type="AlphaFoldDB" id="A0A840YU65"/>
<keyword evidence="1" id="KW-0472">Membrane</keyword>
<accession>A0A840YU65</accession>
<reference evidence="2 3" key="1">
    <citation type="submission" date="2020-08" db="EMBL/GenBank/DDBJ databases">
        <title>Genomic Encyclopedia of Type Strains, Phase IV (KMG-IV): sequencing the most valuable type-strain genomes for metagenomic binning, comparative biology and taxonomic classification.</title>
        <authorList>
            <person name="Goeker M."/>
        </authorList>
    </citation>
    <scope>NUCLEOTIDE SEQUENCE [LARGE SCALE GENOMIC DNA]</scope>
    <source>
        <strain evidence="2 3">DSM 26736</strain>
    </source>
</reference>
<protein>
    <submittedName>
        <fullName evidence="2">Uncharacterized protein</fullName>
    </submittedName>
</protein>
<dbReference type="RefSeq" id="WP_184092224.1">
    <property type="nucleotide sequence ID" value="NZ_JACIJF010000054.1"/>
</dbReference>
<keyword evidence="3" id="KW-1185">Reference proteome</keyword>
<evidence type="ECO:0000256" key="1">
    <source>
        <dbReference type="SAM" id="Phobius"/>
    </source>
</evidence>
<keyword evidence="1" id="KW-0812">Transmembrane</keyword>
<evidence type="ECO:0000313" key="3">
    <source>
        <dbReference type="Proteomes" id="UP000527143"/>
    </source>
</evidence>
<gene>
    <name evidence="2" type="ORF">FHT02_004423</name>
</gene>
<proteinExistence type="predicted"/>
<evidence type="ECO:0000313" key="2">
    <source>
        <dbReference type="EMBL" id="MBB5713153.1"/>
    </source>
</evidence>
<keyword evidence="1" id="KW-1133">Transmembrane helix</keyword>
<name>A0A840YU65_9SPHN</name>
<feature type="transmembrane region" description="Helical" evidence="1">
    <location>
        <begin position="25"/>
        <end position="42"/>
    </location>
</feature>
<organism evidence="2 3">
    <name type="scientific">Sphingomonas xinjiangensis</name>
    <dbReference type="NCBI Taxonomy" id="643568"/>
    <lineage>
        <taxon>Bacteria</taxon>
        <taxon>Pseudomonadati</taxon>
        <taxon>Pseudomonadota</taxon>
        <taxon>Alphaproteobacteria</taxon>
        <taxon>Sphingomonadales</taxon>
        <taxon>Sphingomonadaceae</taxon>
        <taxon>Sphingomonas</taxon>
    </lineage>
</organism>
<dbReference type="Proteomes" id="UP000527143">
    <property type="component" value="Unassembled WGS sequence"/>
</dbReference>